<evidence type="ECO:0000313" key="3">
    <source>
        <dbReference type="Proteomes" id="UP000027586"/>
    </source>
</evidence>
<accession>A0A068RIZ4</accession>
<gene>
    <name evidence="2" type="ORF">LCOR_01679.1</name>
</gene>
<keyword evidence="3" id="KW-1185">Reference proteome</keyword>
<evidence type="ECO:0000313" key="2">
    <source>
        <dbReference type="EMBL" id="CDH49954.1"/>
    </source>
</evidence>
<name>A0A068RIZ4_9FUNG</name>
<dbReference type="VEuPathDB" id="FungiDB:LCOR_01679.1"/>
<keyword evidence="1" id="KW-0732">Signal</keyword>
<dbReference type="PROSITE" id="PS51257">
    <property type="entry name" value="PROKAR_LIPOPROTEIN"/>
    <property type="match status" value="1"/>
</dbReference>
<feature type="chain" id="PRO_5001655188" evidence="1">
    <location>
        <begin position="21"/>
        <end position="263"/>
    </location>
</feature>
<feature type="signal peptide" evidence="1">
    <location>
        <begin position="1"/>
        <end position="20"/>
    </location>
</feature>
<dbReference type="OrthoDB" id="2324139at2759"/>
<dbReference type="AlphaFoldDB" id="A0A068RIZ4"/>
<reference evidence="2" key="1">
    <citation type="submission" date="2013-08" db="EMBL/GenBank/DDBJ databases">
        <title>Gene expansion shapes genome architecture in the human pathogen Lichtheimia corymbifera: an evolutionary genomics analysis in the ancient terrestrial Mucorales (Mucoromycotina).</title>
        <authorList>
            <person name="Schwartze V.U."/>
            <person name="Winter S."/>
            <person name="Shelest E."/>
            <person name="Marcet-Houben M."/>
            <person name="Horn F."/>
            <person name="Wehner S."/>
            <person name="Hoffmann K."/>
            <person name="Riege K."/>
            <person name="Sammeth M."/>
            <person name="Nowrousian M."/>
            <person name="Valiante V."/>
            <person name="Linde J."/>
            <person name="Jacobsen I.D."/>
            <person name="Marz M."/>
            <person name="Brakhage A.A."/>
            <person name="Gabaldon T."/>
            <person name="Bocker S."/>
            <person name="Voigt K."/>
        </authorList>
    </citation>
    <scope>NUCLEOTIDE SEQUENCE [LARGE SCALE GENOMIC DNA]</scope>
    <source>
        <strain evidence="2">FSU 9682</strain>
    </source>
</reference>
<dbReference type="EMBL" id="CBTN010000005">
    <property type="protein sequence ID" value="CDH49954.1"/>
    <property type="molecule type" value="Genomic_DNA"/>
</dbReference>
<evidence type="ECO:0000256" key="1">
    <source>
        <dbReference type="SAM" id="SignalP"/>
    </source>
</evidence>
<comment type="caution">
    <text evidence="2">The sequence shown here is derived from an EMBL/GenBank/DDBJ whole genome shotgun (WGS) entry which is preliminary data.</text>
</comment>
<dbReference type="Proteomes" id="UP000027586">
    <property type="component" value="Unassembled WGS sequence"/>
</dbReference>
<protein>
    <submittedName>
        <fullName evidence="2">Uncharacterized protein</fullName>
    </submittedName>
</protein>
<sequence>MLVKSLFTVVAAALASTSFACEPECRRGLAADFAKHYGPVVELAVNNLQDSFASDVTNATLPSSVSSMVPENILHRELTTQLSNALDVFVEEATGKDLTSGIFSVMFAEEKPFKGDCNHPARLDRKMPPAGESWTREECEKMDYICGNPPSICHFLPDIKQRILGRIRSQLANHATFDDGSLVKDVVQSIKESTTNVMNDYGAGSMMDDPEMKLYLDTVTSNAIRSLDTWSTEDLKSLCTRPEDDQVCNGWDDSIITEILKWP</sequence>
<proteinExistence type="predicted"/>
<organism evidence="2 3">
    <name type="scientific">Lichtheimia corymbifera JMRC:FSU:9682</name>
    <dbReference type="NCBI Taxonomy" id="1263082"/>
    <lineage>
        <taxon>Eukaryota</taxon>
        <taxon>Fungi</taxon>
        <taxon>Fungi incertae sedis</taxon>
        <taxon>Mucoromycota</taxon>
        <taxon>Mucoromycotina</taxon>
        <taxon>Mucoromycetes</taxon>
        <taxon>Mucorales</taxon>
        <taxon>Lichtheimiaceae</taxon>
        <taxon>Lichtheimia</taxon>
    </lineage>
</organism>